<keyword evidence="2" id="KW-1185">Reference proteome</keyword>
<dbReference type="Gene3D" id="3.90.1410.10">
    <property type="entry name" value="set domain protein methyltransferase, domain 1"/>
    <property type="match status" value="1"/>
</dbReference>
<protein>
    <submittedName>
        <fullName evidence="1">Uncharacterized protein</fullName>
    </submittedName>
</protein>
<dbReference type="AlphaFoldDB" id="A0A3P6RVI8"/>
<name>A0A3P6RVI8_9BILA</name>
<evidence type="ECO:0000313" key="1">
    <source>
        <dbReference type="EMBL" id="VDK63557.1"/>
    </source>
</evidence>
<organism evidence="1 2">
    <name type="scientific">Gongylonema pulchrum</name>
    <dbReference type="NCBI Taxonomy" id="637853"/>
    <lineage>
        <taxon>Eukaryota</taxon>
        <taxon>Metazoa</taxon>
        <taxon>Ecdysozoa</taxon>
        <taxon>Nematoda</taxon>
        <taxon>Chromadorea</taxon>
        <taxon>Rhabditida</taxon>
        <taxon>Spirurina</taxon>
        <taxon>Spiruromorpha</taxon>
        <taxon>Spiruroidea</taxon>
        <taxon>Gongylonematidae</taxon>
        <taxon>Gongylonema</taxon>
    </lineage>
</organism>
<dbReference type="EMBL" id="UYRT01025351">
    <property type="protein sequence ID" value="VDK63557.1"/>
    <property type="molecule type" value="Genomic_DNA"/>
</dbReference>
<dbReference type="Proteomes" id="UP000271098">
    <property type="component" value="Unassembled WGS sequence"/>
</dbReference>
<dbReference type="OrthoDB" id="441812at2759"/>
<dbReference type="InterPro" id="IPR046341">
    <property type="entry name" value="SET_dom_sf"/>
</dbReference>
<gene>
    <name evidence="1" type="ORF">GPUH_LOCUS8569</name>
</gene>
<evidence type="ECO:0000313" key="2">
    <source>
        <dbReference type="Proteomes" id="UP000271098"/>
    </source>
</evidence>
<proteinExistence type="predicted"/>
<sequence length="70" mass="7803">MGREAALESFISWSTDMGVNHQNVQISYSADIDSFGLKCTKNISSGTVLLQVPRKAILSWDLARKSLFLR</sequence>
<reference evidence="1 2" key="1">
    <citation type="submission" date="2018-11" db="EMBL/GenBank/DDBJ databases">
        <authorList>
            <consortium name="Pathogen Informatics"/>
        </authorList>
    </citation>
    <scope>NUCLEOTIDE SEQUENCE [LARGE SCALE GENOMIC DNA]</scope>
</reference>
<dbReference type="SUPFAM" id="SSF82199">
    <property type="entry name" value="SET domain"/>
    <property type="match status" value="1"/>
</dbReference>
<accession>A0A3P6RVI8</accession>